<keyword evidence="9" id="KW-0963">Cytoplasm</keyword>
<dbReference type="RefSeq" id="WP_013277589.1">
    <property type="nucleotide sequence ID" value="NC_014378.1"/>
</dbReference>
<evidence type="ECO:0000259" key="10">
    <source>
        <dbReference type="PROSITE" id="PS51918"/>
    </source>
</evidence>
<evidence type="ECO:0000256" key="5">
    <source>
        <dbReference type="ARBA" id="ARBA00022723"/>
    </source>
</evidence>
<dbReference type="InterPro" id="IPR010723">
    <property type="entry name" value="HemN_C"/>
</dbReference>
<dbReference type="InterPro" id="IPR004559">
    <property type="entry name" value="HemW-like"/>
</dbReference>
<dbReference type="OrthoDB" id="9808022at2"/>
<keyword evidence="11" id="KW-0560">Oxidoreductase</keyword>
<dbReference type="Pfam" id="PF04055">
    <property type="entry name" value="Radical_SAM"/>
    <property type="match status" value="1"/>
</dbReference>
<dbReference type="GO" id="GO:0051539">
    <property type="term" value="F:4 iron, 4 sulfur cluster binding"/>
    <property type="evidence" value="ECO:0007669"/>
    <property type="project" value="UniProtKB-UniRule"/>
</dbReference>
<dbReference type="SMART" id="SM00729">
    <property type="entry name" value="Elp3"/>
    <property type="match status" value="1"/>
</dbReference>
<evidence type="ECO:0000256" key="4">
    <source>
        <dbReference type="ARBA" id="ARBA00022691"/>
    </source>
</evidence>
<evidence type="ECO:0000256" key="1">
    <source>
        <dbReference type="ARBA" id="ARBA00006100"/>
    </source>
</evidence>
<evidence type="ECO:0000256" key="3">
    <source>
        <dbReference type="ARBA" id="ARBA00022617"/>
    </source>
</evidence>
<dbReference type="Pfam" id="PF06969">
    <property type="entry name" value="HemN_C"/>
    <property type="match status" value="1"/>
</dbReference>
<dbReference type="eggNOG" id="COG0635">
    <property type="taxonomic scope" value="Bacteria"/>
</dbReference>
<keyword evidence="12" id="KW-1185">Reference proteome</keyword>
<accession>D9QV84</accession>
<name>D9QV84_ACEAZ</name>
<dbReference type="GO" id="GO:0005737">
    <property type="term" value="C:cytoplasm"/>
    <property type="evidence" value="ECO:0007669"/>
    <property type="project" value="UniProtKB-SubCell"/>
</dbReference>
<dbReference type="NCBIfam" id="TIGR00539">
    <property type="entry name" value="hemN_rel"/>
    <property type="match status" value="1"/>
</dbReference>
<organism evidence="11 12">
    <name type="scientific">Acetohalobium arabaticum (strain ATCC 49924 / DSM 5501 / Z-7288)</name>
    <dbReference type="NCBI Taxonomy" id="574087"/>
    <lineage>
        <taxon>Bacteria</taxon>
        <taxon>Bacillati</taxon>
        <taxon>Bacillota</taxon>
        <taxon>Clostridia</taxon>
        <taxon>Halanaerobiales</taxon>
        <taxon>Halobacteroidaceae</taxon>
        <taxon>Acetohalobium</taxon>
    </lineage>
</organism>
<proteinExistence type="inferred from homology"/>
<keyword evidence="9" id="KW-0004">4Fe-4S</keyword>
<dbReference type="CDD" id="cd01335">
    <property type="entry name" value="Radical_SAM"/>
    <property type="match status" value="1"/>
</dbReference>
<dbReference type="GO" id="GO:0006779">
    <property type="term" value="P:porphyrin-containing compound biosynthetic process"/>
    <property type="evidence" value="ECO:0007669"/>
    <property type="project" value="InterPro"/>
</dbReference>
<keyword evidence="6 9" id="KW-0408">Iron</keyword>
<keyword evidence="3 9" id="KW-0349">Heme</keyword>
<evidence type="ECO:0000256" key="8">
    <source>
        <dbReference type="ARBA" id="ARBA00023186"/>
    </source>
</evidence>
<dbReference type="InterPro" id="IPR034505">
    <property type="entry name" value="Coproporphyrinogen-III_oxidase"/>
</dbReference>
<keyword evidence="5 9" id="KW-0479">Metal-binding</keyword>
<evidence type="ECO:0000313" key="11">
    <source>
        <dbReference type="EMBL" id="ADL12143.1"/>
    </source>
</evidence>
<dbReference type="InterPro" id="IPR006638">
    <property type="entry name" value="Elp3/MiaA/NifB-like_rSAM"/>
</dbReference>
<dbReference type="HOGENOM" id="CLU_027579_1_1_9"/>
<keyword evidence="8 9" id="KW-0143">Chaperone</keyword>
<comment type="similarity">
    <text evidence="1">Belongs to the anaerobic coproporphyrinogen-III oxidase family. HemW subfamily.</text>
</comment>
<dbReference type="GO" id="GO:0046872">
    <property type="term" value="F:metal ion binding"/>
    <property type="evidence" value="ECO:0007669"/>
    <property type="project" value="UniProtKB-UniRule"/>
</dbReference>
<dbReference type="PROSITE" id="PS51918">
    <property type="entry name" value="RADICAL_SAM"/>
    <property type="match status" value="1"/>
</dbReference>
<dbReference type="EMBL" id="CP002105">
    <property type="protein sequence ID" value="ADL12143.1"/>
    <property type="molecule type" value="Genomic_DNA"/>
</dbReference>
<dbReference type="InterPro" id="IPR007197">
    <property type="entry name" value="rSAM"/>
</dbReference>
<dbReference type="SFLD" id="SFLDS00029">
    <property type="entry name" value="Radical_SAM"/>
    <property type="match status" value="1"/>
</dbReference>
<dbReference type="InterPro" id="IPR058240">
    <property type="entry name" value="rSAM_sf"/>
</dbReference>
<keyword evidence="7 9" id="KW-0411">Iron-sulfur</keyword>
<dbReference type="SFLD" id="SFLDF00562">
    <property type="entry name" value="HemN-like__clustered_with_heat"/>
    <property type="match status" value="1"/>
</dbReference>
<dbReference type="SFLD" id="SFLDF00288">
    <property type="entry name" value="HemN-like__clustered_with_nucl"/>
    <property type="match status" value="1"/>
</dbReference>
<evidence type="ECO:0000313" key="12">
    <source>
        <dbReference type="Proteomes" id="UP000001661"/>
    </source>
</evidence>
<dbReference type="SFLD" id="SFLDG01065">
    <property type="entry name" value="anaerobic_coproporphyrinogen-I"/>
    <property type="match status" value="1"/>
</dbReference>
<reference evidence="11 12" key="1">
    <citation type="journal article" date="2010" name="Stand. Genomic Sci.">
        <title>Complete genome sequence of Acetohalobium arabaticum type strain (Z-7288).</title>
        <authorList>
            <person name="Sikorski J."/>
            <person name="Lapidus A."/>
            <person name="Chertkov O."/>
            <person name="Lucas S."/>
            <person name="Copeland A."/>
            <person name="Glavina Del Rio T."/>
            <person name="Nolan M."/>
            <person name="Tice H."/>
            <person name="Cheng J.F."/>
            <person name="Han C."/>
            <person name="Brambilla E."/>
            <person name="Pitluck S."/>
            <person name="Liolios K."/>
            <person name="Ivanova N."/>
            <person name="Mavromatis K."/>
            <person name="Mikhailova N."/>
            <person name="Pati A."/>
            <person name="Bruce D."/>
            <person name="Detter C."/>
            <person name="Tapia R."/>
            <person name="Goodwin L."/>
            <person name="Chen A."/>
            <person name="Palaniappan K."/>
            <person name="Land M."/>
            <person name="Hauser L."/>
            <person name="Chang Y.J."/>
            <person name="Jeffries C.D."/>
            <person name="Rohde M."/>
            <person name="Goker M."/>
            <person name="Spring S."/>
            <person name="Woyke T."/>
            <person name="Bristow J."/>
            <person name="Eisen J.A."/>
            <person name="Markowitz V."/>
            <person name="Hugenholtz P."/>
            <person name="Kyrpides N.C."/>
            <person name="Klenk H.P."/>
        </authorList>
    </citation>
    <scope>NUCLEOTIDE SEQUENCE [LARGE SCALE GENOMIC DNA]</scope>
    <source>
        <strain evidence="12">ATCC 49924 / DSM 5501 / Z-7288</strain>
    </source>
</reference>
<dbReference type="GO" id="GO:0004109">
    <property type="term" value="F:coproporphyrinogen oxidase activity"/>
    <property type="evidence" value="ECO:0007669"/>
    <property type="project" value="InterPro"/>
</dbReference>
<dbReference type="Gene3D" id="1.10.10.920">
    <property type="match status" value="1"/>
</dbReference>
<dbReference type="InterPro" id="IPR013785">
    <property type="entry name" value="Aldolase_TIM"/>
</dbReference>
<protein>
    <recommendedName>
        <fullName evidence="2 9">Heme chaperone HemW</fullName>
    </recommendedName>
</protein>
<gene>
    <name evidence="11" type="ordered locus">Acear_0601</name>
</gene>
<dbReference type="Proteomes" id="UP000001661">
    <property type="component" value="Chromosome"/>
</dbReference>
<dbReference type="SUPFAM" id="SSF102114">
    <property type="entry name" value="Radical SAM enzymes"/>
    <property type="match status" value="1"/>
</dbReference>
<evidence type="ECO:0000256" key="7">
    <source>
        <dbReference type="ARBA" id="ARBA00023014"/>
    </source>
</evidence>
<evidence type="ECO:0000256" key="9">
    <source>
        <dbReference type="RuleBase" id="RU364116"/>
    </source>
</evidence>
<dbReference type="PANTHER" id="PTHR13932:SF5">
    <property type="entry name" value="RADICAL S-ADENOSYL METHIONINE DOMAIN-CONTAINING PROTEIN 1, MITOCHONDRIAL"/>
    <property type="match status" value="1"/>
</dbReference>
<feature type="domain" description="Radical SAM core" evidence="10">
    <location>
        <begin position="1"/>
        <end position="234"/>
    </location>
</feature>
<comment type="subcellular location">
    <subcellularLocation>
        <location evidence="9">Cytoplasm</location>
    </subcellularLocation>
</comment>
<dbReference type="Gene3D" id="3.20.20.70">
    <property type="entry name" value="Aldolase class I"/>
    <property type="match status" value="1"/>
</dbReference>
<sequence length="378" mass="43123">MEEYGLYIHFPFCIQKCYYCDFNSVAWQDDLAAEFFTALCEEIKLVAADYDYPQLKSIFLGGGTPSCFSGQTIAELLSVLEDEFRLKTELEVTIEANPGTVDQNKLEIFKEVGINRLSFGVQSFDNRILNKLGRIHTAQKAEKNYYLAREVGFANINLDLIFAIPGQKLSQWKVTLESALQLAPEHLATYNLKIEPGTKLGKDLAQGRIEPVCQDLDLEMYQLTKKLLIDNGYEHYEISNFAKPGYRSEHNQIYWQNEPYLALGPGAHFYDGEFRGNNLESIGEYINVIKDGEKPVEIEESLSREDKIIETMILGLRLKEGISTLEFEERFGESVHNIYNEELKKLNKQGLIEINSQQIALTEKGRVLANDVLAEFIL</sequence>
<dbReference type="STRING" id="574087.Acear_0601"/>
<evidence type="ECO:0000256" key="6">
    <source>
        <dbReference type="ARBA" id="ARBA00023004"/>
    </source>
</evidence>
<evidence type="ECO:0000256" key="2">
    <source>
        <dbReference type="ARBA" id="ARBA00017228"/>
    </source>
</evidence>
<keyword evidence="4 9" id="KW-0949">S-adenosyl-L-methionine</keyword>
<dbReference type="PANTHER" id="PTHR13932">
    <property type="entry name" value="COPROPORPHYRINIGEN III OXIDASE"/>
    <property type="match status" value="1"/>
</dbReference>
<comment type="function">
    <text evidence="9">Probably acts as a heme chaperone, transferring heme to an unknown acceptor. Binds one molecule of heme per monomer, possibly covalently. Binds 1 [4Fe-4S] cluster. The cluster is coordinated with 3 cysteines and an exchangeable S-adenosyl-L-methionine.</text>
</comment>
<dbReference type="KEGG" id="aar:Acear_0601"/>
<dbReference type="AlphaFoldDB" id="D9QV84"/>